<evidence type="ECO:0000313" key="1">
    <source>
        <dbReference type="EMBL" id="KAK2713264.1"/>
    </source>
</evidence>
<organism evidence="1 2">
    <name type="scientific">Artemia franciscana</name>
    <name type="common">Brine shrimp</name>
    <name type="synonym">Artemia sanfranciscana</name>
    <dbReference type="NCBI Taxonomy" id="6661"/>
    <lineage>
        <taxon>Eukaryota</taxon>
        <taxon>Metazoa</taxon>
        <taxon>Ecdysozoa</taxon>
        <taxon>Arthropoda</taxon>
        <taxon>Crustacea</taxon>
        <taxon>Branchiopoda</taxon>
        <taxon>Anostraca</taxon>
        <taxon>Artemiidae</taxon>
        <taxon>Artemia</taxon>
    </lineage>
</organism>
<keyword evidence="2" id="KW-1185">Reference proteome</keyword>
<dbReference type="AlphaFoldDB" id="A0AA88L557"/>
<dbReference type="PANTHER" id="PTHR34009:SF2">
    <property type="entry name" value="PROTEIN STAR"/>
    <property type="match status" value="1"/>
</dbReference>
<reference evidence="1" key="1">
    <citation type="submission" date="2023-07" db="EMBL/GenBank/DDBJ databases">
        <title>Chromosome-level genome assembly of Artemia franciscana.</title>
        <authorList>
            <person name="Jo E."/>
        </authorList>
    </citation>
    <scope>NUCLEOTIDE SEQUENCE</scope>
    <source>
        <tissue evidence="1">Whole body</tissue>
    </source>
</reference>
<dbReference type="InterPro" id="IPR053202">
    <property type="entry name" value="EGF_Rcpt_Signaling_Reg"/>
</dbReference>
<sequence length="269" mass="31124">MLESFEELSASLGAILYLVLEIGQRKFFEYRALDGKTYSSTLHLEKFLNWTGLLIEFDPHLLLNILEMHRKAYAIRACVSPTATPMVKLVAPVKIIEGNIYTGYRKKHTKLDGYRSEKDDFHTEFKQSIAVECFPMYSLLIAANMTKIDLIVLQNYGNDLNIITSIPFDEILIFVFLIEVKNLSSDEKLALRLSMELKKYAFYDSISYQGSVFWLLIKNEFYTGKKDENILKKLTTTDIYKILTGFDDSSINYTEVDFFDQISRGFLIQ</sequence>
<dbReference type="PANTHER" id="PTHR34009">
    <property type="entry name" value="PROTEIN STAR"/>
    <property type="match status" value="1"/>
</dbReference>
<dbReference type="GO" id="GO:0031902">
    <property type="term" value="C:late endosome membrane"/>
    <property type="evidence" value="ECO:0007669"/>
    <property type="project" value="TreeGrafter"/>
</dbReference>
<comment type="caution">
    <text evidence="1">The sequence shown here is derived from an EMBL/GenBank/DDBJ whole genome shotgun (WGS) entry which is preliminary data.</text>
</comment>
<dbReference type="GO" id="GO:0005794">
    <property type="term" value="C:Golgi apparatus"/>
    <property type="evidence" value="ECO:0007669"/>
    <property type="project" value="TreeGrafter"/>
</dbReference>
<gene>
    <name evidence="1" type="ORF">QYM36_009214</name>
</gene>
<dbReference type="Proteomes" id="UP001187531">
    <property type="component" value="Unassembled WGS sequence"/>
</dbReference>
<dbReference type="GO" id="GO:0005789">
    <property type="term" value="C:endoplasmic reticulum membrane"/>
    <property type="evidence" value="ECO:0007669"/>
    <property type="project" value="TreeGrafter"/>
</dbReference>
<dbReference type="EMBL" id="JAVRJZ010000014">
    <property type="protein sequence ID" value="KAK2713264.1"/>
    <property type="molecule type" value="Genomic_DNA"/>
</dbReference>
<dbReference type="GO" id="GO:0006888">
    <property type="term" value="P:endoplasmic reticulum to Golgi vesicle-mediated transport"/>
    <property type="evidence" value="ECO:0007669"/>
    <property type="project" value="TreeGrafter"/>
</dbReference>
<evidence type="ECO:0000313" key="2">
    <source>
        <dbReference type="Proteomes" id="UP001187531"/>
    </source>
</evidence>
<proteinExistence type="predicted"/>
<accession>A0AA88L557</accession>
<name>A0AA88L557_ARTSF</name>
<dbReference type="GO" id="GO:0005886">
    <property type="term" value="C:plasma membrane"/>
    <property type="evidence" value="ECO:0007669"/>
    <property type="project" value="TreeGrafter"/>
</dbReference>
<protein>
    <submittedName>
        <fullName evidence="1">Uncharacterized protein</fullName>
    </submittedName>
</protein>
<dbReference type="GO" id="GO:0016197">
    <property type="term" value="P:endosomal transport"/>
    <property type="evidence" value="ECO:0007669"/>
    <property type="project" value="TreeGrafter"/>
</dbReference>